<evidence type="ECO:0008006" key="5">
    <source>
        <dbReference type="Google" id="ProtNLM"/>
    </source>
</evidence>
<dbReference type="AlphaFoldDB" id="A0A3D8QYN6"/>
<dbReference type="OrthoDB" id="409543at2759"/>
<dbReference type="InterPro" id="IPR029044">
    <property type="entry name" value="Nucleotide-diphossugar_trans"/>
</dbReference>
<feature type="compositionally biased region" description="Low complexity" evidence="2">
    <location>
        <begin position="432"/>
        <end position="455"/>
    </location>
</feature>
<dbReference type="InterPro" id="IPR039367">
    <property type="entry name" value="Och1-like"/>
</dbReference>
<dbReference type="GO" id="GO:0000009">
    <property type="term" value="F:alpha-1,6-mannosyltransferase activity"/>
    <property type="evidence" value="ECO:0007669"/>
    <property type="project" value="InterPro"/>
</dbReference>
<dbReference type="FunFam" id="3.90.550.20:FF:000004">
    <property type="entry name" value="Glycosyltransferase family 32 protein"/>
    <property type="match status" value="1"/>
</dbReference>
<evidence type="ECO:0000256" key="2">
    <source>
        <dbReference type="SAM" id="MobiDB-lite"/>
    </source>
</evidence>
<feature type="region of interest" description="Disordered" evidence="2">
    <location>
        <begin position="432"/>
        <end position="463"/>
    </location>
</feature>
<sequence>MQMITLFGVRWPKQMQRILSIYVACVFLYICFKAQSYGTNAIKPADVLKRVLAYQHPLQPSNIDDIGIPKKIWQIWKVHPFAFDGREAERARTWLETNPMYRYEVLTDDNDMHYVQTHFGPDGLNRPDVVDVYRALQLKIIKADLLRYLVMYVEGGVYADIDVSALRPVNMWIPYNMDERDVDLVVGVEIDEPTFASHKILGPKSQSFCQWTFACKPRAPVMMRLVDNVISWLNDMAKAQNVSISEIQLNFDEVISGTGPSAFTAAIIAEMSAQTNQKIDWVPNFHNLTEPKRVGSILVLTVEAFAAGQGHSNSGNHNSEKALVKHHYHASLWPTRHQRYSHPAYGMVEECNWNPECVKEWDDHTAAFEKLSADEQATLIDRHQWWVNDMEMKQLAEEQALEKEIADQKAVDLNSACQKAADAQAALVKAADANSPQITPTASSTTTTAIVTEQTKAPNENKR</sequence>
<evidence type="ECO:0000313" key="4">
    <source>
        <dbReference type="Proteomes" id="UP000256328"/>
    </source>
</evidence>
<dbReference type="Proteomes" id="UP000256328">
    <property type="component" value="Unassembled WGS sequence"/>
</dbReference>
<dbReference type="GO" id="GO:0000136">
    <property type="term" value="C:mannan polymerase complex"/>
    <property type="evidence" value="ECO:0007669"/>
    <property type="project" value="TreeGrafter"/>
</dbReference>
<dbReference type="SUPFAM" id="SSF53448">
    <property type="entry name" value="Nucleotide-diphospho-sugar transferases"/>
    <property type="match status" value="1"/>
</dbReference>
<dbReference type="PANTHER" id="PTHR31834">
    <property type="entry name" value="INITIATION-SPECIFIC ALPHA-1,6-MANNOSYLTRANSFERASE"/>
    <property type="match status" value="1"/>
</dbReference>
<dbReference type="GO" id="GO:0006487">
    <property type="term" value="P:protein N-linked glycosylation"/>
    <property type="evidence" value="ECO:0007669"/>
    <property type="project" value="TreeGrafter"/>
</dbReference>
<dbReference type="EMBL" id="PDLN01000014">
    <property type="protein sequence ID" value="RDW66912.1"/>
    <property type="molecule type" value="Genomic_DNA"/>
</dbReference>
<evidence type="ECO:0000256" key="1">
    <source>
        <dbReference type="ARBA" id="ARBA00009003"/>
    </source>
</evidence>
<dbReference type="Gene3D" id="3.90.550.20">
    <property type="match status" value="1"/>
</dbReference>
<comment type="caution">
    <text evidence="3">The sequence shown here is derived from an EMBL/GenBank/DDBJ whole genome shotgun (WGS) entry which is preliminary data.</text>
</comment>
<dbReference type="InterPro" id="IPR007577">
    <property type="entry name" value="GlycoTrfase_DXD_sugar-bd_CS"/>
</dbReference>
<reference evidence="3 4" key="1">
    <citation type="journal article" date="2018" name="IMA Fungus">
        <title>IMA Genome-F 9: Draft genome sequence of Annulohypoxylon stygium, Aspergillus mulundensis, Berkeleyomyces basicola (syn. Thielaviopsis basicola), Ceratocystis smalleyi, two Cercospora beticola strains, Coleophoma cylindrospora, Fusarium fracticaudum, Phialophora cf. hyalina, and Morchella septimelata.</title>
        <authorList>
            <person name="Wingfield B.D."/>
            <person name="Bills G.F."/>
            <person name="Dong Y."/>
            <person name="Huang W."/>
            <person name="Nel W.J."/>
            <person name="Swalarsk-Parry B.S."/>
            <person name="Vaghefi N."/>
            <person name="Wilken P.M."/>
            <person name="An Z."/>
            <person name="de Beer Z.W."/>
            <person name="De Vos L."/>
            <person name="Chen L."/>
            <person name="Duong T.A."/>
            <person name="Gao Y."/>
            <person name="Hammerbacher A."/>
            <person name="Kikkert J.R."/>
            <person name="Li Y."/>
            <person name="Li H."/>
            <person name="Li K."/>
            <person name="Li Q."/>
            <person name="Liu X."/>
            <person name="Ma X."/>
            <person name="Naidoo K."/>
            <person name="Pethybridge S.J."/>
            <person name="Sun J."/>
            <person name="Steenkamp E.T."/>
            <person name="van der Nest M.A."/>
            <person name="van Wyk S."/>
            <person name="Wingfield M.J."/>
            <person name="Xiong C."/>
            <person name="Yue Q."/>
            <person name="Zhang X."/>
        </authorList>
    </citation>
    <scope>NUCLEOTIDE SEQUENCE [LARGE SCALE GENOMIC DNA]</scope>
    <source>
        <strain evidence="3 4">BP5796</strain>
    </source>
</reference>
<dbReference type="PANTHER" id="PTHR31834:SF8">
    <property type="entry name" value="TRANSFERASE, PUTATIVE (AFU_ORTHOLOGUE AFUA_6G14040)-RELATED"/>
    <property type="match status" value="1"/>
</dbReference>
<keyword evidence="4" id="KW-1185">Reference proteome</keyword>
<proteinExistence type="inferred from homology"/>
<dbReference type="Pfam" id="PF04488">
    <property type="entry name" value="Gly_transf_sug"/>
    <property type="match status" value="1"/>
</dbReference>
<evidence type="ECO:0000313" key="3">
    <source>
        <dbReference type="EMBL" id="RDW66912.1"/>
    </source>
</evidence>
<name>A0A3D8QYN6_9HELO</name>
<protein>
    <recommendedName>
        <fullName evidence="5">Glycosyltransferase family 32 protein</fullName>
    </recommendedName>
</protein>
<organism evidence="3 4">
    <name type="scientific">Coleophoma crateriformis</name>
    <dbReference type="NCBI Taxonomy" id="565419"/>
    <lineage>
        <taxon>Eukaryota</taxon>
        <taxon>Fungi</taxon>
        <taxon>Dikarya</taxon>
        <taxon>Ascomycota</taxon>
        <taxon>Pezizomycotina</taxon>
        <taxon>Leotiomycetes</taxon>
        <taxon>Helotiales</taxon>
        <taxon>Dermateaceae</taxon>
        <taxon>Coleophoma</taxon>
    </lineage>
</organism>
<accession>A0A3D8QYN6</accession>
<gene>
    <name evidence="3" type="ORF">BP5796_09661</name>
</gene>
<comment type="similarity">
    <text evidence="1">Belongs to the glycosyltransferase 32 family.</text>
</comment>